<evidence type="ECO:0000256" key="2">
    <source>
        <dbReference type="ARBA" id="ARBA00022801"/>
    </source>
</evidence>
<protein>
    <submittedName>
        <fullName evidence="7">Trypsin-like peptidase domain-containing protein</fullName>
    </submittedName>
</protein>
<evidence type="ECO:0000313" key="7">
    <source>
        <dbReference type="EMBL" id="MFC5530784.1"/>
    </source>
</evidence>
<gene>
    <name evidence="7" type="ORF">ACFPQ4_15245</name>
</gene>
<accession>A0ABW0R682</accession>
<keyword evidence="8" id="KW-1185">Reference proteome</keyword>
<dbReference type="Pfam" id="PF13365">
    <property type="entry name" value="Trypsin_2"/>
    <property type="match status" value="1"/>
</dbReference>
<dbReference type="RefSeq" id="WP_378112727.1">
    <property type="nucleotide sequence ID" value="NZ_JBHSNC010000047.1"/>
</dbReference>
<evidence type="ECO:0000259" key="6">
    <source>
        <dbReference type="Pfam" id="PF07833"/>
    </source>
</evidence>
<keyword evidence="5" id="KW-0732">Signal</keyword>
<dbReference type="InterPro" id="IPR012854">
    <property type="entry name" value="Cu_amine_oxidase-like_N"/>
</dbReference>
<keyword evidence="3" id="KW-0720">Serine protease</keyword>
<dbReference type="InterPro" id="IPR036582">
    <property type="entry name" value="Mao_N_sf"/>
</dbReference>
<dbReference type="Gene3D" id="3.30.457.10">
    <property type="entry name" value="Copper amine oxidase-like, N-terminal domain"/>
    <property type="match status" value="1"/>
</dbReference>
<keyword evidence="2" id="KW-0378">Hydrolase</keyword>
<dbReference type="InterPro" id="IPR009003">
    <property type="entry name" value="Peptidase_S1_PA"/>
</dbReference>
<feature type="compositionally biased region" description="Low complexity" evidence="4">
    <location>
        <begin position="137"/>
        <end position="150"/>
    </location>
</feature>
<dbReference type="InterPro" id="IPR001940">
    <property type="entry name" value="Peptidase_S1C"/>
</dbReference>
<evidence type="ECO:0000256" key="1">
    <source>
        <dbReference type="ARBA" id="ARBA00022670"/>
    </source>
</evidence>
<dbReference type="PANTHER" id="PTHR43343:SF3">
    <property type="entry name" value="PROTEASE DO-LIKE 8, CHLOROPLASTIC"/>
    <property type="match status" value="1"/>
</dbReference>
<dbReference type="InterPro" id="IPR051201">
    <property type="entry name" value="Chloro_Bact_Ser_Proteases"/>
</dbReference>
<dbReference type="SUPFAM" id="SSF55383">
    <property type="entry name" value="Copper amine oxidase, domain N"/>
    <property type="match status" value="1"/>
</dbReference>
<dbReference type="PANTHER" id="PTHR43343">
    <property type="entry name" value="PEPTIDASE S12"/>
    <property type="match status" value="1"/>
</dbReference>
<feature type="region of interest" description="Disordered" evidence="4">
    <location>
        <begin position="137"/>
        <end position="164"/>
    </location>
</feature>
<name>A0ABW0R682_9BACL</name>
<dbReference type="Proteomes" id="UP001596108">
    <property type="component" value="Unassembled WGS sequence"/>
</dbReference>
<evidence type="ECO:0000256" key="5">
    <source>
        <dbReference type="SAM" id="SignalP"/>
    </source>
</evidence>
<dbReference type="PRINTS" id="PR00834">
    <property type="entry name" value="PROTEASES2C"/>
</dbReference>
<feature type="domain" description="Copper amine oxidase-like N-terminal" evidence="6">
    <location>
        <begin position="30"/>
        <end position="131"/>
    </location>
</feature>
<feature type="signal peptide" evidence="5">
    <location>
        <begin position="1"/>
        <end position="21"/>
    </location>
</feature>
<dbReference type="EMBL" id="JBHSNC010000047">
    <property type="protein sequence ID" value="MFC5530784.1"/>
    <property type="molecule type" value="Genomic_DNA"/>
</dbReference>
<reference evidence="8" key="1">
    <citation type="journal article" date="2019" name="Int. J. Syst. Evol. Microbiol.">
        <title>The Global Catalogue of Microorganisms (GCM) 10K type strain sequencing project: providing services to taxonomists for standard genome sequencing and annotation.</title>
        <authorList>
            <consortium name="The Broad Institute Genomics Platform"/>
            <consortium name="The Broad Institute Genome Sequencing Center for Infectious Disease"/>
            <person name="Wu L."/>
            <person name="Ma J."/>
        </authorList>
    </citation>
    <scope>NUCLEOTIDE SEQUENCE [LARGE SCALE GENOMIC DNA]</scope>
    <source>
        <strain evidence="8">CGMCC 1.18578</strain>
    </source>
</reference>
<organism evidence="7 8">
    <name type="scientific">Cohnella yongneupensis</name>
    <dbReference type="NCBI Taxonomy" id="425006"/>
    <lineage>
        <taxon>Bacteria</taxon>
        <taxon>Bacillati</taxon>
        <taxon>Bacillota</taxon>
        <taxon>Bacilli</taxon>
        <taxon>Bacillales</taxon>
        <taxon>Paenibacillaceae</taxon>
        <taxon>Cohnella</taxon>
    </lineage>
</organism>
<comment type="caution">
    <text evidence="7">The sequence shown here is derived from an EMBL/GenBank/DDBJ whole genome shotgun (WGS) entry which is preliminary data.</text>
</comment>
<dbReference type="SUPFAM" id="SSF50494">
    <property type="entry name" value="Trypsin-like serine proteases"/>
    <property type="match status" value="1"/>
</dbReference>
<feature type="chain" id="PRO_5047304162" evidence="5">
    <location>
        <begin position="22"/>
        <end position="526"/>
    </location>
</feature>
<keyword evidence="1" id="KW-0645">Protease</keyword>
<dbReference type="Gene3D" id="2.40.10.120">
    <property type="match status" value="1"/>
</dbReference>
<evidence type="ECO:0000313" key="8">
    <source>
        <dbReference type="Proteomes" id="UP001596108"/>
    </source>
</evidence>
<evidence type="ECO:0000256" key="3">
    <source>
        <dbReference type="ARBA" id="ARBA00022825"/>
    </source>
</evidence>
<sequence>MKRILFLLCLLFMAFPVMTSAAEKPTQIYLDGKVLKLAHKPIVKSATTLVDYAEIFKALGVTAKFDSKAKTITATKNKITVKMTVGKTSATKNGKTVKLPIAPQTVNKITYVPLNSVVQQFEYKVTVKGNQILVQSPAQPAAAKPPAATPKDPKPAGDQLIPEKPTLTIEQVGEQANRVVYIEAIDDKGKAYASGSGVIIGANGEVITNYHVIEGASKITVYLSETEYYTTENLVLKDKDRDLALLNIGKTGLPAVSIGDSSLLKLGETIVTIGSPLGFSNTLSTGVVSTTNRAIDGQHYIQITAPIDHGSSGGALFNMKGELVGVTTALIESTANINLAIPSSDIKLFLQKPRVTEPISTTVVKPPVVAPVGNSKITSADELEAYLNDNYDAMTYKDVDIDFSWNVIMSEDNTYLLIGTMDDEQQWLDWYDYQENNESVFPGMIYYILEDLKKETGIDNAFVSLFLSMHLDSYSTDFPPGSLTPEGSGYRLNYHFVYGAFDYDRGVFYYNVSPDDPDELQETAID</sequence>
<proteinExistence type="predicted"/>
<evidence type="ECO:0000256" key="4">
    <source>
        <dbReference type="SAM" id="MobiDB-lite"/>
    </source>
</evidence>
<dbReference type="Pfam" id="PF07833">
    <property type="entry name" value="Cu_amine_oxidN1"/>
    <property type="match status" value="1"/>
</dbReference>